<reference evidence="3" key="2">
    <citation type="submission" date="2024-01" db="EMBL/GenBank/DDBJ databases">
        <title>Comparative genomics of Cryptococcus and Kwoniella reveals pathogenesis evolution and contrasting modes of karyotype evolution via chromosome fusion or intercentromeric recombination.</title>
        <authorList>
            <person name="Coelho M.A."/>
            <person name="David-Palma M."/>
            <person name="Shea T."/>
            <person name="Bowers K."/>
            <person name="McGinley-Smith S."/>
            <person name="Mohammad A.W."/>
            <person name="Gnirke A."/>
            <person name="Yurkov A.M."/>
            <person name="Nowrousian M."/>
            <person name="Sun S."/>
            <person name="Cuomo C.A."/>
            <person name="Heitman J."/>
        </authorList>
    </citation>
    <scope>NUCLEOTIDE SEQUENCE</scope>
    <source>
        <strain evidence="3">CBS 12478</strain>
    </source>
</reference>
<dbReference type="RefSeq" id="XP_065823037.1">
    <property type="nucleotide sequence ID" value="XM_065966965.1"/>
</dbReference>
<dbReference type="GO" id="GO:0000124">
    <property type="term" value="C:SAGA complex"/>
    <property type="evidence" value="ECO:0007669"/>
    <property type="project" value="InterPro"/>
</dbReference>
<sequence>MASASGYNHHRFARAVLKKSRKWEPSLTVQLFQSHWRFENSPVNFQYDGPMKPFLLALRSQVIPTTLLPFLYDIQPPISFVDGCLVVELQDFRRSPGEVRSRVVMRPAAETLAQTIDVMLERKGQSWDETMALELESRIIAATSPPLYLGTSILATRNAVLALSLTSPASSNLSASGSIRSPSSLLESDSKSSLDKMRKLLRAGERPSSSTGSGGDSASGGGGGGGVGGPFQPNWTVLRAKEQWEMIKAQREREAREIRPPLGPDGQPLPGNGTGPEGENGTGATTTATTTTTITKKKGSGGGGGGGGKKKRPPPPTDDDETGENKPKEKPKKKKKTAAAVAAAAAAAAAEETKAETTEDVKTTTAPTKKKKAAAAAAAAGGGAAGSGATAGGGETKPKKKSEKKKKEEDAAGA</sequence>
<dbReference type="GO" id="GO:0006357">
    <property type="term" value="P:regulation of transcription by RNA polymerase II"/>
    <property type="evidence" value="ECO:0007669"/>
    <property type="project" value="TreeGrafter"/>
</dbReference>
<evidence type="ECO:0000256" key="1">
    <source>
        <dbReference type="SAM" id="MobiDB-lite"/>
    </source>
</evidence>
<proteinExistence type="predicted"/>
<feature type="compositionally biased region" description="Low complexity" evidence="1">
    <location>
        <begin position="282"/>
        <end position="294"/>
    </location>
</feature>
<dbReference type="Proteomes" id="UP000322225">
    <property type="component" value="Chromosome 3"/>
</dbReference>
<accession>A0AAJ8LGP8</accession>
<dbReference type="InterPro" id="IPR046468">
    <property type="entry name" value="Spt20-like_SEP"/>
</dbReference>
<protein>
    <recommendedName>
        <fullName evidence="2">Spt20-like SEP domain-containing protein</fullName>
    </recommendedName>
</protein>
<dbReference type="InterPro" id="IPR021950">
    <property type="entry name" value="Spt20"/>
</dbReference>
<evidence type="ECO:0000313" key="3">
    <source>
        <dbReference type="EMBL" id="WWD16956.1"/>
    </source>
</evidence>
<dbReference type="KEGG" id="ksn:43590381"/>
<feature type="compositionally biased region" description="Basic and acidic residues" evidence="1">
    <location>
        <begin position="249"/>
        <end position="259"/>
    </location>
</feature>
<feature type="region of interest" description="Disordered" evidence="1">
    <location>
        <begin position="249"/>
        <end position="414"/>
    </location>
</feature>
<evidence type="ECO:0000259" key="2">
    <source>
        <dbReference type="Pfam" id="PF12090"/>
    </source>
</evidence>
<feature type="compositionally biased region" description="Basic and acidic residues" evidence="1">
    <location>
        <begin position="405"/>
        <end position="414"/>
    </location>
</feature>
<dbReference type="GeneID" id="43590381"/>
<feature type="compositionally biased region" description="Low complexity" evidence="1">
    <location>
        <begin position="338"/>
        <end position="350"/>
    </location>
</feature>
<reference evidence="3" key="1">
    <citation type="submission" date="2017-08" db="EMBL/GenBank/DDBJ databases">
        <authorList>
            <person name="Cuomo C."/>
            <person name="Billmyre B."/>
            <person name="Heitman J."/>
        </authorList>
    </citation>
    <scope>NUCLEOTIDE SEQUENCE</scope>
    <source>
        <strain evidence="3">CBS 12478</strain>
    </source>
</reference>
<name>A0AAJ8LGP8_9TREE</name>
<evidence type="ECO:0000313" key="4">
    <source>
        <dbReference type="Proteomes" id="UP000322225"/>
    </source>
</evidence>
<feature type="compositionally biased region" description="Low complexity" evidence="1">
    <location>
        <begin position="169"/>
        <end position="187"/>
    </location>
</feature>
<keyword evidence="4" id="KW-1185">Reference proteome</keyword>
<dbReference type="EMBL" id="CP144053">
    <property type="protein sequence ID" value="WWD16956.1"/>
    <property type="molecule type" value="Genomic_DNA"/>
</dbReference>
<feature type="compositionally biased region" description="Gly residues" evidence="1">
    <location>
        <begin position="380"/>
        <end position="395"/>
    </location>
</feature>
<organism evidence="3 4">
    <name type="scientific">Kwoniella shandongensis</name>
    <dbReference type="NCBI Taxonomy" id="1734106"/>
    <lineage>
        <taxon>Eukaryota</taxon>
        <taxon>Fungi</taxon>
        <taxon>Dikarya</taxon>
        <taxon>Basidiomycota</taxon>
        <taxon>Agaricomycotina</taxon>
        <taxon>Tremellomycetes</taxon>
        <taxon>Tremellales</taxon>
        <taxon>Cryptococcaceae</taxon>
        <taxon>Kwoniella</taxon>
    </lineage>
</organism>
<dbReference type="PANTHER" id="PTHR13526">
    <property type="entry name" value="TRANSCRIPTION FACTOR SPT20 HOMOLOG"/>
    <property type="match status" value="1"/>
</dbReference>
<feature type="domain" description="Spt20-like SEP" evidence="2">
    <location>
        <begin position="23"/>
        <end position="154"/>
    </location>
</feature>
<feature type="compositionally biased region" description="Basic and acidic residues" evidence="1">
    <location>
        <begin position="351"/>
        <end position="362"/>
    </location>
</feature>
<gene>
    <name evidence="3" type="ORF">CI109_101388</name>
</gene>
<feature type="region of interest" description="Disordered" evidence="1">
    <location>
        <begin position="169"/>
        <end position="233"/>
    </location>
</feature>
<feature type="compositionally biased region" description="Basic and acidic residues" evidence="1">
    <location>
        <begin position="188"/>
        <end position="205"/>
    </location>
</feature>
<dbReference type="PANTHER" id="PTHR13526:SF8">
    <property type="entry name" value="TRANSCRIPTION FACTOR SPT20 HOMOLOG"/>
    <property type="match status" value="1"/>
</dbReference>
<dbReference type="AlphaFoldDB" id="A0AAJ8LGP8"/>
<feature type="compositionally biased region" description="Gly residues" evidence="1">
    <location>
        <begin position="212"/>
        <end position="229"/>
    </location>
</feature>
<dbReference type="Pfam" id="PF12090">
    <property type="entry name" value="Spt20_SEP"/>
    <property type="match status" value="1"/>
</dbReference>
<dbReference type="GO" id="GO:0003712">
    <property type="term" value="F:transcription coregulator activity"/>
    <property type="evidence" value="ECO:0007669"/>
    <property type="project" value="InterPro"/>
</dbReference>
<feature type="compositionally biased region" description="Gly residues" evidence="1">
    <location>
        <begin position="272"/>
        <end position="281"/>
    </location>
</feature>